<dbReference type="InterPro" id="IPR012312">
    <property type="entry name" value="Hemerythrin-like"/>
</dbReference>
<dbReference type="NCBIfam" id="TIGR02481">
    <property type="entry name" value="hemeryth_dom"/>
    <property type="match status" value="1"/>
</dbReference>
<dbReference type="NCBIfam" id="NF033749">
    <property type="entry name" value="bact_hemeryth"/>
    <property type="match status" value="1"/>
</dbReference>
<dbReference type="InterPro" id="IPR035938">
    <property type="entry name" value="Hemerythrin-like_sf"/>
</dbReference>
<evidence type="ECO:0000256" key="1">
    <source>
        <dbReference type="ARBA" id="ARBA00010587"/>
    </source>
</evidence>
<dbReference type="InterPro" id="IPR016131">
    <property type="entry name" value="Haemerythrin_Fe_BS"/>
</dbReference>
<accession>A0A1E5FZ52</accession>
<dbReference type="Proteomes" id="UP000094296">
    <property type="component" value="Unassembled WGS sequence"/>
</dbReference>
<dbReference type="AlphaFoldDB" id="A0A1E5FZ52"/>
<evidence type="ECO:0000256" key="3">
    <source>
        <dbReference type="ARBA" id="ARBA00023004"/>
    </source>
</evidence>
<evidence type="ECO:0000256" key="2">
    <source>
        <dbReference type="ARBA" id="ARBA00022723"/>
    </source>
</evidence>
<dbReference type="STRING" id="766136.BHF68_10670"/>
<dbReference type="InterPro" id="IPR050669">
    <property type="entry name" value="Hemerythrin"/>
</dbReference>
<gene>
    <name evidence="5" type="ORF">BHF68_10670</name>
</gene>
<dbReference type="SUPFAM" id="SSF47188">
    <property type="entry name" value="Hemerythrin-like"/>
    <property type="match status" value="1"/>
</dbReference>
<comment type="similarity">
    <text evidence="1">Belongs to the hemerythrin family.</text>
</comment>
<dbReference type="CDD" id="cd12107">
    <property type="entry name" value="Hemerythrin"/>
    <property type="match status" value="1"/>
</dbReference>
<evidence type="ECO:0000313" key="6">
    <source>
        <dbReference type="Proteomes" id="UP000094296"/>
    </source>
</evidence>
<dbReference type="EMBL" id="MIJE01000034">
    <property type="protein sequence ID" value="OEF95851.1"/>
    <property type="molecule type" value="Genomic_DNA"/>
</dbReference>
<keyword evidence="6" id="KW-1185">Reference proteome</keyword>
<dbReference type="Gene3D" id="1.20.120.50">
    <property type="entry name" value="Hemerythrin-like"/>
    <property type="match status" value="1"/>
</dbReference>
<reference evidence="5 6" key="1">
    <citation type="submission" date="2016-09" db="EMBL/GenBank/DDBJ databases">
        <title>Draft genome sequence for the type strain of Desulfuribacillus alkaliarsenatis AHT28, an obligately anaerobic, sulfidogenic bacterium isolated from Russian soda lake sediments.</title>
        <authorList>
            <person name="Abin C.A."/>
            <person name="Hollibaugh J.T."/>
        </authorList>
    </citation>
    <scope>NUCLEOTIDE SEQUENCE [LARGE SCALE GENOMIC DNA]</scope>
    <source>
        <strain evidence="5 6">AHT28</strain>
    </source>
</reference>
<evidence type="ECO:0000259" key="4">
    <source>
        <dbReference type="Pfam" id="PF01814"/>
    </source>
</evidence>
<dbReference type="PANTHER" id="PTHR37164:SF1">
    <property type="entry name" value="BACTERIOHEMERYTHRIN"/>
    <property type="match status" value="1"/>
</dbReference>
<feature type="domain" description="Hemerythrin-like" evidence="4">
    <location>
        <begin position="13"/>
        <end position="131"/>
    </location>
</feature>
<organism evidence="5 6">
    <name type="scientific">Desulfuribacillus alkaliarsenatis</name>
    <dbReference type="NCBI Taxonomy" id="766136"/>
    <lineage>
        <taxon>Bacteria</taxon>
        <taxon>Bacillati</taxon>
        <taxon>Bacillota</taxon>
        <taxon>Desulfuribacillia</taxon>
        <taxon>Desulfuribacillales</taxon>
        <taxon>Desulfuribacillaceae</taxon>
        <taxon>Desulfuribacillus</taxon>
    </lineage>
</organism>
<dbReference type="Pfam" id="PF01814">
    <property type="entry name" value="Hemerythrin"/>
    <property type="match status" value="1"/>
</dbReference>
<sequence length="136" mass="16258">MVVFIWTEQLATGNKQIDDQHKEIFRKADEVFKLTATENIDQDSKEKLLKDFKFLISYMFEHFNAEENLMKQCNYEDFESHKAEHTQFIKKVGKLNKKLKETGYDIEFAEDLKYIIVELLVEHINETDKRFVDSVK</sequence>
<proteinExistence type="inferred from homology"/>
<protein>
    <recommendedName>
        <fullName evidence="4">Hemerythrin-like domain-containing protein</fullName>
    </recommendedName>
</protein>
<keyword evidence="2" id="KW-0479">Metal-binding</keyword>
<evidence type="ECO:0000313" key="5">
    <source>
        <dbReference type="EMBL" id="OEF95851.1"/>
    </source>
</evidence>
<dbReference type="GO" id="GO:0046872">
    <property type="term" value="F:metal ion binding"/>
    <property type="evidence" value="ECO:0007669"/>
    <property type="project" value="UniProtKB-KW"/>
</dbReference>
<comment type="caution">
    <text evidence="5">The sequence shown here is derived from an EMBL/GenBank/DDBJ whole genome shotgun (WGS) entry which is preliminary data.</text>
</comment>
<dbReference type="InterPro" id="IPR012827">
    <property type="entry name" value="Hemerythrin_metal-bd"/>
</dbReference>
<keyword evidence="3" id="KW-0408">Iron</keyword>
<dbReference type="PANTHER" id="PTHR37164">
    <property type="entry name" value="BACTERIOHEMERYTHRIN"/>
    <property type="match status" value="1"/>
</dbReference>
<dbReference type="PROSITE" id="PS00550">
    <property type="entry name" value="HEMERYTHRINS"/>
    <property type="match status" value="1"/>
</dbReference>
<name>A0A1E5FZ52_9FIRM</name>